<proteinExistence type="predicted"/>
<name>A0A5B7GUV1_PORTR</name>
<sequence length="75" mass="8435">MFLRVLIAGDATRPARNHHEMGRQGVWDLTTSRPPDASSLGATDSHGKTAQTDFKTRGPTYQETLYGARRYQTVW</sequence>
<dbReference type="AlphaFoldDB" id="A0A5B7GUV1"/>
<dbReference type="Proteomes" id="UP000324222">
    <property type="component" value="Unassembled WGS sequence"/>
</dbReference>
<protein>
    <submittedName>
        <fullName evidence="2">Uncharacterized protein</fullName>
    </submittedName>
</protein>
<comment type="caution">
    <text evidence="2">The sequence shown here is derived from an EMBL/GenBank/DDBJ whole genome shotgun (WGS) entry which is preliminary data.</text>
</comment>
<reference evidence="2 3" key="1">
    <citation type="submission" date="2019-05" db="EMBL/GenBank/DDBJ databases">
        <title>Another draft genome of Portunus trituberculatus and its Hox gene families provides insights of decapod evolution.</title>
        <authorList>
            <person name="Jeong J.-H."/>
            <person name="Song I."/>
            <person name="Kim S."/>
            <person name="Choi T."/>
            <person name="Kim D."/>
            <person name="Ryu S."/>
            <person name="Kim W."/>
        </authorList>
    </citation>
    <scope>NUCLEOTIDE SEQUENCE [LARGE SCALE GENOMIC DNA]</scope>
    <source>
        <tissue evidence="2">Muscle</tissue>
    </source>
</reference>
<evidence type="ECO:0000313" key="3">
    <source>
        <dbReference type="Proteomes" id="UP000324222"/>
    </source>
</evidence>
<evidence type="ECO:0000256" key="1">
    <source>
        <dbReference type="SAM" id="MobiDB-lite"/>
    </source>
</evidence>
<evidence type="ECO:0000313" key="2">
    <source>
        <dbReference type="EMBL" id="MPC61319.1"/>
    </source>
</evidence>
<organism evidence="2 3">
    <name type="scientific">Portunus trituberculatus</name>
    <name type="common">Swimming crab</name>
    <name type="synonym">Neptunus trituberculatus</name>
    <dbReference type="NCBI Taxonomy" id="210409"/>
    <lineage>
        <taxon>Eukaryota</taxon>
        <taxon>Metazoa</taxon>
        <taxon>Ecdysozoa</taxon>
        <taxon>Arthropoda</taxon>
        <taxon>Crustacea</taxon>
        <taxon>Multicrustacea</taxon>
        <taxon>Malacostraca</taxon>
        <taxon>Eumalacostraca</taxon>
        <taxon>Eucarida</taxon>
        <taxon>Decapoda</taxon>
        <taxon>Pleocyemata</taxon>
        <taxon>Brachyura</taxon>
        <taxon>Eubrachyura</taxon>
        <taxon>Portunoidea</taxon>
        <taxon>Portunidae</taxon>
        <taxon>Portuninae</taxon>
        <taxon>Portunus</taxon>
    </lineage>
</organism>
<gene>
    <name evidence="2" type="ORF">E2C01_055389</name>
</gene>
<accession>A0A5B7GUV1</accession>
<keyword evidence="3" id="KW-1185">Reference proteome</keyword>
<dbReference type="EMBL" id="VSRR010018410">
    <property type="protein sequence ID" value="MPC61319.1"/>
    <property type="molecule type" value="Genomic_DNA"/>
</dbReference>
<feature type="region of interest" description="Disordered" evidence="1">
    <location>
        <begin position="16"/>
        <end position="54"/>
    </location>
</feature>